<dbReference type="GO" id="GO:0008800">
    <property type="term" value="F:beta-lactamase activity"/>
    <property type="evidence" value="ECO:0007669"/>
    <property type="project" value="UniProtKB-EC"/>
</dbReference>
<evidence type="ECO:0000256" key="1">
    <source>
        <dbReference type="ARBA" id="ARBA00001526"/>
    </source>
</evidence>
<dbReference type="NCBIfam" id="NF033103">
    <property type="entry name" value="bla_class_A"/>
    <property type="match status" value="1"/>
</dbReference>
<name>A0A6N6JCG3_9RHOB</name>
<dbReference type="PRINTS" id="PR00118">
    <property type="entry name" value="BLACTAMASEA"/>
</dbReference>
<dbReference type="PANTHER" id="PTHR35333">
    <property type="entry name" value="BETA-LACTAMASE"/>
    <property type="match status" value="1"/>
</dbReference>
<dbReference type="GO" id="GO:0030655">
    <property type="term" value="P:beta-lactam antibiotic catabolic process"/>
    <property type="evidence" value="ECO:0007669"/>
    <property type="project" value="InterPro"/>
</dbReference>
<dbReference type="SUPFAM" id="SSF56601">
    <property type="entry name" value="beta-lactamase/transpeptidase-like"/>
    <property type="match status" value="1"/>
</dbReference>
<dbReference type="OrthoDB" id="9784149at2"/>
<evidence type="ECO:0000313" key="5">
    <source>
        <dbReference type="EMBL" id="GFE63846.1"/>
    </source>
</evidence>
<organism evidence="5 6">
    <name type="scientific">Litoreibacter roseus</name>
    <dbReference type="NCBI Taxonomy" id="2601869"/>
    <lineage>
        <taxon>Bacteria</taxon>
        <taxon>Pseudomonadati</taxon>
        <taxon>Pseudomonadota</taxon>
        <taxon>Alphaproteobacteria</taxon>
        <taxon>Rhodobacterales</taxon>
        <taxon>Roseobacteraceae</taxon>
        <taxon>Litoreibacter</taxon>
    </lineage>
</organism>
<dbReference type="Gene3D" id="3.40.710.10">
    <property type="entry name" value="DD-peptidase/beta-lactamase superfamily"/>
    <property type="match status" value="1"/>
</dbReference>
<dbReference type="AlphaFoldDB" id="A0A6N6JCG3"/>
<comment type="caution">
    <text evidence="5">The sequence shown here is derived from an EMBL/GenBank/DDBJ whole genome shotgun (WGS) entry which is preliminary data.</text>
</comment>
<evidence type="ECO:0000256" key="2">
    <source>
        <dbReference type="ARBA" id="ARBA00009009"/>
    </source>
</evidence>
<feature type="domain" description="Beta-lactamase class A catalytic" evidence="4">
    <location>
        <begin position="60"/>
        <end position="264"/>
    </location>
</feature>
<comment type="similarity">
    <text evidence="2">Belongs to the class-A beta-lactamase family.</text>
</comment>
<dbReference type="RefSeq" id="WP_159804738.1">
    <property type="nucleotide sequence ID" value="NZ_BLJE01000001.1"/>
</dbReference>
<dbReference type="PANTHER" id="PTHR35333:SF3">
    <property type="entry name" value="BETA-LACTAMASE-TYPE TRANSPEPTIDASE FOLD CONTAINING PROTEIN"/>
    <property type="match status" value="1"/>
</dbReference>
<protein>
    <recommendedName>
        <fullName evidence="3">beta-lactamase</fullName>
        <ecNumber evidence="3">3.5.2.6</ecNumber>
    </recommendedName>
</protein>
<dbReference type="InterPro" id="IPR012338">
    <property type="entry name" value="Beta-lactam/transpept-like"/>
</dbReference>
<keyword evidence="6" id="KW-1185">Reference proteome</keyword>
<evidence type="ECO:0000313" key="6">
    <source>
        <dbReference type="Proteomes" id="UP000436822"/>
    </source>
</evidence>
<dbReference type="Proteomes" id="UP000436822">
    <property type="component" value="Unassembled WGS sequence"/>
</dbReference>
<evidence type="ECO:0000259" key="4">
    <source>
        <dbReference type="Pfam" id="PF13354"/>
    </source>
</evidence>
<reference evidence="5 6" key="1">
    <citation type="submission" date="2019-12" db="EMBL/GenBank/DDBJ databases">
        <title>Litoreibacter badius sp. nov., a novel bacteriochlorophyll a-containing bacterium in the genus Litoreibacter.</title>
        <authorList>
            <person name="Kanamuro M."/>
            <person name="Takabe Y."/>
            <person name="Mori K."/>
            <person name="Takaichi S."/>
            <person name="Hanada S."/>
        </authorList>
    </citation>
    <scope>NUCLEOTIDE SEQUENCE [LARGE SCALE GENOMIC DNA]</scope>
    <source>
        <strain evidence="5 6">K6</strain>
    </source>
</reference>
<proteinExistence type="inferred from homology"/>
<dbReference type="Pfam" id="PF13354">
    <property type="entry name" value="Beta-lactamase2"/>
    <property type="match status" value="1"/>
</dbReference>
<comment type="catalytic activity">
    <reaction evidence="1">
        <text>a beta-lactam + H2O = a substituted beta-amino acid</text>
        <dbReference type="Rhea" id="RHEA:20401"/>
        <dbReference type="ChEBI" id="CHEBI:15377"/>
        <dbReference type="ChEBI" id="CHEBI:35627"/>
        <dbReference type="ChEBI" id="CHEBI:140347"/>
        <dbReference type="EC" id="3.5.2.6"/>
    </reaction>
</comment>
<dbReference type="EMBL" id="BLJE01000001">
    <property type="protein sequence ID" value="GFE63846.1"/>
    <property type="molecule type" value="Genomic_DNA"/>
</dbReference>
<dbReference type="EC" id="3.5.2.6" evidence="3"/>
<dbReference type="GO" id="GO:0046677">
    <property type="term" value="P:response to antibiotic"/>
    <property type="evidence" value="ECO:0007669"/>
    <property type="project" value="InterPro"/>
</dbReference>
<dbReference type="InterPro" id="IPR045155">
    <property type="entry name" value="Beta-lactam_cat"/>
</dbReference>
<sequence length="276" mass="30287">MSLISRRTLIASLASCVAIPGLGQERGLDYREWQPRTYDDGLIPNFSFEVIELSLLGDIGVYALDSENDRASGWSEDYRQPSNSTVKFLIATAVLYRVDAGQERLDRGIHVDDMMPLSHSPVLENAHGDTMPVSAICAAMMTRSDNAAANLLLESLGGPQSLTLWLRQMGDQVTRVDRYLPDLTTPPESPDSDSTTPAQMVRNMRTFLTGSAQLEGSRLLLKNWMTENATGAHRLRAGVPQGWQVADRTGTGSDGRTSTIAAIYPLIENRCSWPST</sequence>
<accession>A0A6N6JCG3</accession>
<evidence type="ECO:0000256" key="3">
    <source>
        <dbReference type="ARBA" id="ARBA00012865"/>
    </source>
</evidence>
<dbReference type="InterPro" id="IPR000871">
    <property type="entry name" value="Beta-lactam_class-A"/>
</dbReference>
<gene>
    <name evidence="5" type="ORF">KIN_09200</name>
</gene>